<protein>
    <submittedName>
        <fullName evidence="1">Uncharacterized protein</fullName>
    </submittedName>
</protein>
<name>A0AAV5STN3_9BILA</name>
<dbReference type="AlphaFoldDB" id="A0AAV5STN3"/>
<evidence type="ECO:0000313" key="2">
    <source>
        <dbReference type="EMBL" id="GMS85450.1"/>
    </source>
</evidence>
<reference evidence="1" key="1">
    <citation type="submission" date="2023-10" db="EMBL/GenBank/DDBJ databases">
        <title>Genome assembly of Pristionchus species.</title>
        <authorList>
            <person name="Yoshida K."/>
            <person name="Sommer R.J."/>
        </authorList>
    </citation>
    <scope>NUCLEOTIDE SEQUENCE</scope>
    <source>
        <strain evidence="1">RS0144</strain>
    </source>
</reference>
<evidence type="ECO:0000313" key="3">
    <source>
        <dbReference type="Proteomes" id="UP001432027"/>
    </source>
</evidence>
<dbReference type="EMBL" id="BTSX01000002">
    <property type="protein sequence ID" value="GMS85450.1"/>
    <property type="molecule type" value="Genomic_DNA"/>
</dbReference>
<keyword evidence="3" id="KW-1185">Reference proteome</keyword>
<gene>
    <name evidence="1" type="ORF">PENTCL1PPCAC_7623</name>
    <name evidence="2" type="ORF">PENTCL1PPCAC_7625</name>
</gene>
<feature type="non-terminal residue" evidence="1">
    <location>
        <position position="86"/>
    </location>
</feature>
<organism evidence="1 3">
    <name type="scientific">Pristionchus entomophagus</name>
    <dbReference type="NCBI Taxonomy" id="358040"/>
    <lineage>
        <taxon>Eukaryota</taxon>
        <taxon>Metazoa</taxon>
        <taxon>Ecdysozoa</taxon>
        <taxon>Nematoda</taxon>
        <taxon>Chromadorea</taxon>
        <taxon>Rhabditida</taxon>
        <taxon>Rhabditina</taxon>
        <taxon>Diplogasteromorpha</taxon>
        <taxon>Diplogasteroidea</taxon>
        <taxon>Neodiplogasteridae</taxon>
        <taxon>Pristionchus</taxon>
    </lineage>
</organism>
<feature type="non-terminal residue" evidence="1">
    <location>
        <position position="1"/>
    </location>
</feature>
<dbReference type="Proteomes" id="UP001432027">
    <property type="component" value="Unassembled WGS sequence"/>
</dbReference>
<accession>A0AAV5STN3</accession>
<proteinExistence type="predicted"/>
<comment type="caution">
    <text evidence="1">The sequence shown here is derived from an EMBL/GenBank/DDBJ whole genome shotgun (WGS) entry which is preliminary data.</text>
</comment>
<dbReference type="EMBL" id="BTSX01000002">
    <property type="protein sequence ID" value="GMS85448.1"/>
    <property type="molecule type" value="Genomic_DNA"/>
</dbReference>
<sequence length="86" mass="9374">GDGKNRRNTVDTLVLLLGDMHGVEGATLDCARDELLNFVNSCLDELEDTRAFLEGPEDFEVNAELATNILDTLAHVLERAEGDSLS</sequence>
<evidence type="ECO:0000313" key="1">
    <source>
        <dbReference type="EMBL" id="GMS85448.1"/>
    </source>
</evidence>